<reference evidence="1 2" key="1">
    <citation type="submission" date="2021-03" db="EMBL/GenBank/DDBJ databases">
        <title>Genomic Encyclopedia of Type Strains, Phase IV (KMG-IV): sequencing the most valuable type-strain genomes for metagenomic binning, comparative biology and taxonomic classification.</title>
        <authorList>
            <person name="Goeker M."/>
        </authorList>
    </citation>
    <scope>NUCLEOTIDE SEQUENCE [LARGE SCALE GENOMIC DNA]</scope>
    <source>
        <strain evidence="1 2">DSM 6139</strain>
    </source>
</reference>
<dbReference type="Proteomes" id="UP001519271">
    <property type="component" value="Unassembled WGS sequence"/>
</dbReference>
<gene>
    <name evidence="1" type="ORF">J2Z34_000037</name>
</gene>
<comment type="caution">
    <text evidence="1">The sequence shown here is derived from an EMBL/GenBank/DDBJ whole genome shotgun (WGS) entry which is preliminary data.</text>
</comment>
<organism evidence="1 2">
    <name type="scientific">Youngiibacter multivorans</name>
    <dbReference type="NCBI Taxonomy" id="937251"/>
    <lineage>
        <taxon>Bacteria</taxon>
        <taxon>Bacillati</taxon>
        <taxon>Bacillota</taxon>
        <taxon>Clostridia</taxon>
        <taxon>Eubacteriales</taxon>
        <taxon>Clostridiaceae</taxon>
        <taxon>Youngiibacter</taxon>
    </lineage>
</organism>
<accession>A0ABS4FZ45</accession>
<evidence type="ECO:0000313" key="1">
    <source>
        <dbReference type="EMBL" id="MBP1917574.1"/>
    </source>
</evidence>
<proteinExistence type="predicted"/>
<evidence type="ECO:0000313" key="2">
    <source>
        <dbReference type="Proteomes" id="UP001519271"/>
    </source>
</evidence>
<name>A0ABS4FZ45_9CLOT</name>
<sequence>MFEYGLATMIILLAAAFLKLAYTHINSLPIKVESYKVNEYMALKEKERSIKRNILLSDRPIPEYLGNDLSYITEKLNHFDEKIEDLKNLADDSLSARGYSRSQISAIRNFDRTDKMREAASPEMIGELTICRKYSKSKDNTAFKIVVDFCWNGAPLIDTGDFYSVEGITRSGNVYVSDAVTSLHYCDSNGKMVKSHKAVWKPEETIRGMEVAFTAPVKRIFKMDTEWEGSLRKGTIMYEAVADGNIREVDAIVKYSHTGSEMTEGLEYAWTTSEKYGDMAINPLCNIGELYGSSIAK</sequence>
<dbReference type="EMBL" id="JAGGKC010000001">
    <property type="protein sequence ID" value="MBP1917574.1"/>
    <property type="molecule type" value="Genomic_DNA"/>
</dbReference>
<dbReference type="RefSeq" id="WP_209457824.1">
    <property type="nucleotide sequence ID" value="NZ_JAGGKC010000001.1"/>
</dbReference>
<keyword evidence="2" id="KW-1185">Reference proteome</keyword>
<protein>
    <submittedName>
        <fullName evidence="1">Uncharacterized protein</fullName>
    </submittedName>
</protein>